<dbReference type="RefSeq" id="WP_020584466.1">
    <property type="nucleotide sequence ID" value="NZ_JOJP01000001.1"/>
</dbReference>
<gene>
    <name evidence="1" type="ORF">GV64_15730</name>
</gene>
<proteinExistence type="predicted"/>
<keyword evidence="2" id="KW-1185">Reference proteome</keyword>
<reference evidence="1 2" key="1">
    <citation type="submission" date="2014-06" db="EMBL/GenBank/DDBJ databases">
        <title>Whole Genome Sequences of Three Symbiotic Endozoicomonas Bacteria.</title>
        <authorList>
            <person name="Neave M.J."/>
            <person name="Apprill A."/>
            <person name="Voolstra C.R."/>
        </authorList>
    </citation>
    <scope>NUCLEOTIDE SEQUENCE [LARGE SCALE GENOMIC DNA]</scope>
    <source>
        <strain evidence="1 2">DSM 22380</strain>
    </source>
</reference>
<dbReference type="AlphaFoldDB" id="A0A081KCV6"/>
<protein>
    <recommendedName>
        <fullName evidence="3">AlpA family phage regulatory protein</fullName>
    </recommendedName>
</protein>
<sequence>MADSLLSLDQVGRLIKRQLTGAVEVKQIVTALPKPMKIPFTNTSYWFKSDIEKWIGIRKSS</sequence>
<accession>A0A081KCV6</accession>
<evidence type="ECO:0000313" key="2">
    <source>
        <dbReference type="Proteomes" id="UP000027997"/>
    </source>
</evidence>
<dbReference type="EMBL" id="JOJP01000001">
    <property type="protein sequence ID" value="KEI71982.1"/>
    <property type="molecule type" value="Genomic_DNA"/>
</dbReference>
<evidence type="ECO:0008006" key="3">
    <source>
        <dbReference type="Google" id="ProtNLM"/>
    </source>
</evidence>
<organism evidence="1 2">
    <name type="scientific">Endozoicomonas elysicola</name>
    <dbReference type="NCBI Taxonomy" id="305900"/>
    <lineage>
        <taxon>Bacteria</taxon>
        <taxon>Pseudomonadati</taxon>
        <taxon>Pseudomonadota</taxon>
        <taxon>Gammaproteobacteria</taxon>
        <taxon>Oceanospirillales</taxon>
        <taxon>Endozoicomonadaceae</taxon>
        <taxon>Endozoicomonas</taxon>
    </lineage>
</organism>
<evidence type="ECO:0000313" key="1">
    <source>
        <dbReference type="EMBL" id="KEI71982.1"/>
    </source>
</evidence>
<dbReference type="Proteomes" id="UP000027997">
    <property type="component" value="Unassembled WGS sequence"/>
</dbReference>
<comment type="caution">
    <text evidence="1">The sequence shown here is derived from an EMBL/GenBank/DDBJ whole genome shotgun (WGS) entry which is preliminary data.</text>
</comment>
<name>A0A081KCV6_9GAMM</name>